<proteinExistence type="inferred from homology"/>
<keyword evidence="5" id="KW-0560">Oxidoreductase</keyword>
<keyword evidence="6" id="KW-0408">Iron</keyword>
<name>A0ABR0HRU2_9PEZI</name>
<keyword evidence="9" id="KW-1185">Reference proteome</keyword>
<keyword evidence="3" id="KW-0479">Metal-binding</keyword>
<comment type="cofactor">
    <cofactor evidence="1">
        <name>Fe(2+)</name>
        <dbReference type="ChEBI" id="CHEBI:29033"/>
    </cofactor>
</comment>
<evidence type="ECO:0000256" key="6">
    <source>
        <dbReference type="ARBA" id="ARBA00023004"/>
    </source>
</evidence>
<dbReference type="InterPro" id="IPR003819">
    <property type="entry name" value="TauD/TfdA-like"/>
</dbReference>
<evidence type="ECO:0000256" key="5">
    <source>
        <dbReference type="ARBA" id="ARBA00023002"/>
    </source>
</evidence>
<evidence type="ECO:0000256" key="4">
    <source>
        <dbReference type="ARBA" id="ARBA00022964"/>
    </source>
</evidence>
<dbReference type="InterPro" id="IPR042098">
    <property type="entry name" value="TauD-like_sf"/>
</dbReference>
<evidence type="ECO:0000256" key="1">
    <source>
        <dbReference type="ARBA" id="ARBA00001954"/>
    </source>
</evidence>
<dbReference type="Pfam" id="PF02668">
    <property type="entry name" value="TauD"/>
    <property type="match status" value="1"/>
</dbReference>
<dbReference type="SUPFAM" id="SSF51197">
    <property type="entry name" value="Clavaminate synthase-like"/>
    <property type="match status" value="1"/>
</dbReference>
<dbReference type="RefSeq" id="XP_062769320.1">
    <property type="nucleotide sequence ID" value="XM_062910450.1"/>
</dbReference>
<dbReference type="GeneID" id="87930793"/>
<protein>
    <recommendedName>
        <fullName evidence="7">TauD/TfdA-like domain-containing protein</fullName>
    </recommendedName>
</protein>
<feature type="domain" description="TauD/TfdA-like" evidence="7">
    <location>
        <begin position="52"/>
        <end position="347"/>
    </location>
</feature>
<keyword evidence="4" id="KW-0223">Dioxygenase</keyword>
<dbReference type="Gene3D" id="3.60.130.10">
    <property type="entry name" value="Clavaminate synthase-like"/>
    <property type="match status" value="1"/>
</dbReference>
<dbReference type="Proteomes" id="UP001326199">
    <property type="component" value="Unassembled WGS sequence"/>
</dbReference>
<dbReference type="EMBL" id="JAFFHB010000002">
    <property type="protein sequence ID" value="KAK4670650.1"/>
    <property type="molecule type" value="Genomic_DNA"/>
</dbReference>
<dbReference type="InterPro" id="IPR051323">
    <property type="entry name" value="AtsK-like"/>
</dbReference>
<evidence type="ECO:0000256" key="2">
    <source>
        <dbReference type="ARBA" id="ARBA00005896"/>
    </source>
</evidence>
<organism evidence="8 9">
    <name type="scientific">Podospora pseudopauciseta</name>
    <dbReference type="NCBI Taxonomy" id="2093780"/>
    <lineage>
        <taxon>Eukaryota</taxon>
        <taxon>Fungi</taxon>
        <taxon>Dikarya</taxon>
        <taxon>Ascomycota</taxon>
        <taxon>Pezizomycotina</taxon>
        <taxon>Sordariomycetes</taxon>
        <taxon>Sordariomycetidae</taxon>
        <taxon>Sordariales</taxon>
        <taxon>Podosporaceae</taxon>
        <taxon>Podospora</taxon>
    </lineage>
</organism>
<comment type="caution">
    <text evidence="8">The sequence shown here is derived from an EMBL/GenBank/DDBJ whole genome shotgun (WGS) entry which is preliminary data.</text>
</comment>
<accession>A0ABR0HRU2</accession>
<evidence type="ECO:0000313" key="8">
    <source>
        <dbReference type="EMBL" id="KAK4670650.1"/>
    </source>
</evidence>
<gene>
    <name evidence="8" type="ORF">QC763_214110</name>
</gene>
<dbReference type="PANTHER" id="PTHR30468">
    <property type="entry name" value="ALPHA-KETOGLUTARATE-DEPENDENT SULFONATE DIOXYGENASE"/>
    <property type="match status" value="1"/>
</dbReference>
<comment type="similarity">
    <text evidence="2">Belongs to the TfdA dioxygenase family.</text>
</comment>
<evidence type="ECO:0000259" key="7">
    <source>
        <dbReference type="Pfam" id="PF02668"/>
    </source>
</evidence>
<sequence length="382" mass="42878">MAPPVADIDVQTAPVVVPVPTKGSIAPGHSSASRLSGPLTYSGTLDTYEHFDVTNIIGREFPNLQLSEIQHDDDKIRDLAILVSQRGVVFFRNQDLSIDDQKLLGQRLGELTGKPETSKLHKHALANSKRGIAVDENGKLDDEVSVISSEQNRKYYADRYGYTAKRLASEGWHADITFEHIPSDYAILKIVQPPEDVGGDTLWASGYEVYDRLSPALQELAESLTATHHQPNFVRVKETFGAELIDQFRGAPENNGLDFKAEHPVVRTNPVTGWKSLFGAGHQVHAGWINGVTERESEILKAYFYQLISENHDLQVRFRWNKNDLAIWDNRSVFHTATYDYIGKRQGNRVVSLGEKPYFDPNSKSRREALGLLKDGDEDERL</sequence>
<reference evidence="8 9" key="1">
    <citation type="journal article" date="2023" name="bioRxiv">
        <title>High-quality genome assemblies of four members of thePodospora anserinaspecies complex.</title>
        <authorList>
            <person name="Ament-Velasquez S.L."/>
            <person name="Vogan A.A."/>
            <person name="Wallerman O."/>
            <person name="Hartmann F."/>
            <person name="Gautier V."/>
            <person name="Silar P."/>
            <person name="Giraud T."/>
            <person name="Johannesson H."/>
        </authorList>
    </citation>
    <scope>NUCLEOTIDE SEQUENCE [LARGE SCALE GENOMIC DNA]</scope>
    <source>
        <strain evidence="8 9">CBS 411.78</strain>
    </source>
</reference>
<dbReference type="PANTHER" id="PTHR30468:SF10">
    <property type="entry name" value="TAUD_TFDA-LIKE DOMAIN-CONTAINING PROTEIN"/>
    <property type="match status" value="1"/>
</dbReference>
<evidence type="ECO:0000256" key="3">
    <source>
        <dbReference type="ARBA" id="ARBA00022723"/>
    </source>
</evidence>
<evidence type="ECO:0000313" key="9">
    <source>
        <dbReference type="Proteomes" id="UP001326199"/>
    </source>
</evidence>